<evidence type="ECO:0000313" key="1">
    <source>
        <dbReference type="EMBL" id="RXK11612.1"/>
    </source>
</evidence>
<dbReference type="AlphaFoldDB" id="A0A4Q1AQ93"/>
<accession>A0A4Q1AQ93</accession>
<name>A0A4Q1AQ93_9BACT</name>
<dbReference type="RefSeq" id="WP_129062481.1">
    <property type="nucleotide sequence ID" value="NZ_NXIE01000006.1"/>
</dbReference>
<protein>
    <submittedName>
        <fullName evidence="1">Uncharacterized protein</fullName>
    </submittedName>
</protein>
<reference evidence="1 2" key="1">
    <citation type="submission" date="2017-09" db="EMBL/GenBank/DDBJ databases">
        <title>Genomics of the genus Arcobacter.</title>
        <authorList>
            <person name="Perez-Cataluna A."/>
            <person name="Figueras M.J."/>
            <person name="Salas-Masso N."/>
        </authorList>
    </citation>
    <scope>NUCLEOTIDE SEQUENCE [LARGE SCALE GENOMIC DNA]</scope>
    <source>
        <strain evidence="1 2">F156-34</strain>
    </source>
</reference>
<keyword evidence="2" id="KW-1185">Reference proteome</keyword>
<evidence type="ECO:0000313" key="2">
    <source>
        <dbReference type="Proteomes" id="UP000289718"/>
    </source>
</evidence>
<dbReference type="Proteomes" id="UP000289718">
    <property type="component" value="Unassembled WGS sequence"/>
</dbReference>
<dbReference type="OrthoDB" id="5344048at2"/>
<dbReference type="EMBL" id="NXIE01000006">
    <property type="protein sequence ID" value="RXK11612.1"/>
    <property type="molecule type" value="Genomic_DNA"/>
</dbReference>
<organism evidence="1 2">
    <name type="scientific">Halarcobacter mediterraneus</name>
    <dbReference type="NCBI Taxonomy" id="2023153"/>
    <lineage>
        <taxon>Bacteria</taxon>
        <taxon>Pseudomonadati</taxon>
        <taxon>Campylobacterota</taxon>
        <taxon>Epsilonproteobacteria</taxon>
        <taxon>Campylobacterales</taxon>
        <taxon>Arcobacteraceae</taxon>
        <taxon>Halarcobacter</taxon>
    </lineage>
</organism>
<gene>
    <name evidence="1" type="ORF">CP965_12640</name>
</gene>
<comment type="caution">
    <text evidence="1">The sequence shown here is derived from an EMBL/GenBank/DDBJ whole genome shotgun (WGS) entry which is preliminary data.</text>
</comment>
<proteinExistence type="predicted"/>
<sequence length="92" mass="10375">MKTVNKIDSISLVHPFEKSFIDIFHIEKPYGEYSDSIIKIELLEKQEVFSSIEFPYENLSTLIDSLQKIKDTQTTSLSDLHKELAAGVGGGQ</sequence>